<dbReference type="Proteomes" id="UP000287872">
    <property type="component" value="Unassembled WGS sequence"/>
</dbReference>
<dbReference type="RefSeq" id="WP_125001011.1">
    <property type="nucleotide sequence ID" value="NZ_BHYK01000010.1"/>
</dbReference>
<name>A0A401ULK2_9CLOT</name>
<keyword evidence="2" id="KW-1185">Reference proteome</keyword>
<organism evidence="1 2">
    <name type="scientific">Clostridium tagluense</name>
    <dbReference type="NCBI Taxonomy" id="360422"/>
    <lineage>
        <taxon>Bacteria</taxon>
        <taxon>Bacillati</taxon>
        <taxon>Bacillota</taxon>
        <taxon>Clostridia</taxon>
        <taxon>Eubacteriales</taxon>
        <taxon>Clostridiaceae</taxon>
        <taxon>Clostridium</taxon>
    </lineage>
</organism>
<evidence type="ECO:0000313" key="2">
    <source>
        <dbReference type="Proteomes" id="UP000287872"/>
    </source>
</evidence>
<protein>
    <submittedName>
        <fullName evidence="1">Uncharacterized protein</fullName>
    </submittedName>
</protein>
<evidence type="ECO:0000313" key="1">
    <source>
        <dbReference type="EMBL" id="GCD10413.1"/>
    </source>
</evidence>
<proteinExistence type="predicted"/>
<dbReference type="EMBL" id="BHYK01000010">
    <property type="protein sequence ID" value="GCD10413.1"/>
    <property type="molecule type" value="Genomic_DNA"/>
</dbReference>
<reference evidence="1 2" key="1">
    <citation type="submission" date="2018-11" db="EMBL/GenBank/DDBJ databases">
        <title>Genome sequencing and assembly of Clostridium tagluense strain A121.</title>
        <authorList>
            <person name="Murakami T."/>
            <person name="Segawa T."/>
            <person name="Shcherbakova V.A."/>
            <person name="Mori H."/>
            <person name="Yoshimura Y."/>
        </authorList>
    </citation>
    <scope>NUCLEOTIDE SEQUENCE [LARGE SCALE GENOMIC DNA]</scope>
    <source>
        <strain evidence="1 2">A121</strain>
    </source>
</reference>
<accession>A0A401ULK2</accession>
<dbReference type="AlphaFoldDB" id="A0A401ULK2"/>
<comment type="caution">
    <text evidence="1">The sequence shown here is derived from an EMBL/GenBank/DDBJ whole genome shotgun (WGS) entry which is preliminary data.</text>
</comment>
<sequence>MSRAKIIENHSIQIEGILDTTTDILTVDVEDVGVKTLKTLLSDFGKKKCKITVRLSEEIVTP</sequence>
<gene>
    <name evidence="1" type="ORF">Ctaglu_20360</name>
</gene>